<evidence type="ECO:0000256" key="3">
    <source>
        <dbReference type="ARBA" id="ARBA00015325"/>
    </source>
</evidence>
<dbReference type="NCBIfam" id="TIGR03592">
    <property type="entry name" value="yidC_oxa1_cterm"/>
    <property type="match status" value="1"/>
</dbReference>
<evidence type="ECO:0000256" key="2">
    <source>
        <dbReference type="ARBA" id="ARBA00010527"/>
    </source>
</evidence>
<reference evidence="15 16" key="1">
    <citation type="submission" date="2020-08" db="EMBL/GenBank/DDBJ databases">
        <title>Genomic Encyclopedia of Type Strains, Phase IV (KMG-IV): sequencing the most valuable type-strain genomes for metagenomic binning, comparative biology and taxonomic classification.</title>
        <authorList>
            <person name="Goeker M."/>
        </authorList>
    </citation>
    <scope>NUCLEOTIDE SEQUENCE [LARGE SCALE GENOMIC DNA]</scope>
    <source>
        <strain evidence="15 16">DSM 45615</strain>
    </source>
</reference>
<feature type="transmembrane region" description="Helical" evidence="13">
    <location>
        <begin position="132"/>
        <end position="162"/>
    </location>
</feature>
<dbReference type="InterPro" id="IPR028055">
    <property type="entry name" value="YidC/Oxa/ALB_C"/>
</dbReference>
<dbReference type="PANTHER" id="PTHR12428:SF65">
    <property type="entry name" value="CYTOCHROME C OXIDASE ASSEMBLY PROTEIN COX18, MITOCHONDRIAL"/>
    <property type="match status" value="1"/>
</dbReference>
<feature type="transmembrane region" description="Helical" evidence="13">
    <location>
        <begin position="91"/>
        <end position="112"/>
    </location>
</feature>
<dbReference type="Proteomes" id="UP000578449">
    <property type="component" value="Unassembled WGS sequence"/>
</dbReference>
<comment type="function">
    <text evidence="7">Required for the insertion and/or proper folding and/or complex formation of integral membrane proteins into the membrane. Involved in integration of membrane proteins that insert both dependently and independently of the Sec translocase complex, as well as at least some lipoproteins. Aids folding of multispanning membrane proteins.</text>
</comment>
<keyword evidence="6 13" id="KW-0472">Membrane</keyword>
<evidence type="ECO:0000256" key="5">
    <source>
        <dbReference type="ARBA" id="ARBA00022989"/>
    </source>
</evidence>
<sequence length="244" mass="25203">MFDSIISFASGLLAATADLISPLAGANSAAVAIILFTLAVRVLLLPLALMAARGAKAKMRLAPELAKLRKRYARNPERLQRESLALYAREGASPLSGCLPSVAQLPFFALLYQVTTAPSTHVLFGAPLGQPLAGAVAAFGPLSVPVLVFVVLLALLTVVAYLSSRRAKLDATALAVPAIPGGGEPQIAAGVADSMRRIMPLLPFGSVLAAAVMPLGAGLYLLASTAWTVGERALLYPKPVAAVQ</sequence>
<comment type="subunit">
    <text evidence="8">Interacts with the Sec translocase complex via SecD. Specifically interacts with transmembrane segments of nascent integral membrane proteins during membrane integration.</text>
</comment>
<keyword evidence="4 12" id="KW-0812">Transmembrane</keyword>
<feature type="transmembrane region" description="Helical" evidence="13">
    <location>
        <begin position="201"/>
        <end position="223"/>
    </location>
</feature>
<comment type="caution">
    <text evidence="15">The sequence shown here is derived from an EMBL/GenBank/DDBJ whole genome shotgun (WGS) entry which is preliminary data.</text>
</comment>
<keyword evidence="16" id="KW-1185">Reference proteome</keyword>
<evidence type="ECO:0000256" key="8">
    <source>
        <dbReference type="ARBA" id="ARBA00026028"/>
    </source>
</evidence>
<evidence type="ECO:0000256" key="6">
    <source>
        <dbReference type="ARBA" id="ARBA00023136"/>
    </source>
</evidence>
<dbReference type="EMBL" id="JACHGN010000001">
    <property type="protein sequence ID" value="MBB5130757.1"/>
    <property type="molecule type" value="Genomic_DNA"/>
</dbReference>
<dbReference type="GO" id="GO:0051205">
    <property type="term" value="P:protein insertion into membrane"/>
    <property type="evidence" value="ECO:0007669"/>
    <property type="project" value="TreeGrafter"/>
</dbReference>
<comment type="similarity">
    <text evidence="2">Belongs to the OXA1/ALB3/YidC family. Type 1 subfamily.</text>
</comment>
<evidence type="ECO:0000256" key="11">
    <source>
        <dbReference type="ARBA" id="ARBA00033342"/>
    </source>
</evidence>
<gene>
    <name evidence="15" type="ORF">HNP84_000445</name>
</gene>
<dbReference type="GO" id="GO:0005886">
    <property type="term" value="C:plasma membrane"/>
    <property type="evidence" value="ECO:0007669"/>
    <property type="project" value="TreeGrafter"/>
</dbReference>
<feature type="transmembrane region" description="Helical" evidence="13">
    <location>
        <begin position="29"/>
        <end position="52"/>
    </location>
</feature>
<evidence type="ECO:0000259" key="14">
    <source>
        <dbReference type="Pfam" id="PF02096"/>
    </source>
</evidence>
<evidence type="ECO:0000256" key="1">
    <source>
        <dbReference type="ARBA" id="ARBA00004141"/>
    </source>
</evidence>
<evidence type="ECO:0000313" key="15">
    <source>
        <dbReference type="EMBL" id="MBB5130757.1"/>
    </source>
</evidence>
<keyword evidence="5 13" id="KW-1133">Transmembrane helix</keyword>
<dbReference type="InterPro" id="IPR001708">
    <property type="entry name" value="YidC/ALB3/OXA1/COX18"/>
</dbReference>
<evidence type="ECO:0000256" key="7">
    <source>
        <dbReference type="ARBA" id="ARBA00025034"/>
    </source>
</evidence>
<evidence type="ECO:0000256" key="4">
    <source>
        <dbReference type="ARBA" id="ARBA00022692"/>
    </source>
</evidence>
<protein>
    <recommendedName>
        <fullName evidence="3">Membrane protein insertase YidC</fullName>
    </recommendedName>
    <alternativeName>
        <fullName evidence="11">Foldase YidC</fullName>
    </alternativeName>
    <alternativeName>
        <fullName evidence="10">Membrane integrase YidC</fullName>
    </alternativeName>
    <alternativeName>
        <fullName evidence="9">Membrane protein YidC</fullName>
    </alternativeName>
</protein>
<dbReference type="PANTHER" id="PTHR12428">
    <property type="entry name" value="OXA1"/>
    <property type="match status" value="1"/>
</dbReference>
<evidence type="ECO:0000256" key="12">
    <source>
        <dbReference type="RuleBase" id="RU003945"/>
    </source>
</evidence>
<evidence type="ECO:0000256" key="9">
    <source>
        <dbReference type="ARBA" id="ARBA00031538"/>
    </source>
</evidence>
<organism evidence="15 16">
    <name type="scientific">Thermocatellispora tengchongensis</name>
    <dbReference type="NCBI Taxonomy" id="1073253"/>
    <lineage>
        <taxon>Bacteria</taxon>
        <taxon>Bacillati</taxon>
        <taxon>Actinomycetota</taxon>
        <taxon>Actinomycetes</taxon>
        <taxon>Streptosporangiales</taxon>
        <taxon>Streptosporangiaceae</taxon>
        <taxon>Thermocatellispora</taxon>
    </lineage>
</organism>
<comment type="subcellular location">
    <subcellularLocation>
        <location evidence="1 12">Membrane</location>
        <topology evidence="1 12">Multi-pass membrane protein</topology>
    </subcellularLocation>
</comment>
<dbReference type="Pfam" id="PF02096">
    <property type="entry name" value="60KD_IMP"/>
    <property type="match status" value="1"/>
</dbReference>
<dbReference type="GO" id="GO:0032977">
    <property type="term" value="F:membrane insertase activity"/>
    <property type="evidence" value="ECO:0007669"/>
    <property type="project" value="InterPro"/>
</dbReference>
<evidence type="ECO:0000256" key="10">
    <source>
        <dbReference type="ARBA" id="ARBA00033245"/>
    </source>
</evidence>
<dbReference type="RefSeq" id="WP_185047595.1">
    <property type="nucleotide sequence ID" value="NZ_BAABIX010000006.1"/>
</dbReference>
<proteinExistence type="inferred from homology"/>
<feature type="domain" description="Membrane insertase YidC/Oxa/ALB C-terminal" evidence="14">
    <location>
        <begin position="30"/>
        <end position="234"/>
    </location>
</feature>
<name>A0A840P0G2_9ACTN</name>
<accession>A0A840P0G2</accession>
<dbReference type="AlphaFoldDB" id="A0A840P0G2"/>
<evidence type="ECO:0000256" key="13">
    <source>
        <dbReference type="SAM" id="Phobius"/>
    </source>
</evidence>
<evidence type="ECO:0000313" key="16">
    <source>
        <dbReference type="Proteomes" id="UP000578449"/>
    </source>
</evidence>